<gene>
    <name evidence="1" type="ORF">ABDB84_10620</name>
</gene>
<proteinExistence type="predicted"/>
<accession>A0ABU9YZI6</accession>
<organism evidence="1 2">
    <name type="scientific">Uliginosibacterium sediminicola</name>
    <dbReference type="NCBI Taxonomy" id="2024550"/>
    <lineage>
        <taxon>Bacteria</taxon>
        <taxon>Pseudomonadati</taxon>
        <taxon>Pseudomonadota</taxon>
        <taxon>Betaproteobacteria</taxon>
        <taxon>Rhodocyclales</taxon>
        <taxon>Zoogloeaceae</taxon>
        <taxon>Uliginosibacterium</taxon>
    </lineage>
</organism>
<evidence type="ECO:0008006" key="3">
    <source>
        <dbReference type="Google" id="ProtNLM"/>
    </source>
</evidence>
<evidence type="ECO:0000313" key="1">
    <source>
        <dbReference type="EMBL" id="MEN3068933.1"/>
    </source>
</evidence>
<reference evidence="1 2" key="1">
    <citation type="journal article" date="2018" name="Int. J. Syst. Evol. Microbiol.">
        <title>Uliginosibacterium sediminicola sp. nov., isolated from freshwater sediment.</title>
        <authorList>
            <person name="Hwang W.M."/>
            <person name="Kim S.M."/>
            <person name="Kang K."/>
            <person name="Ahn T.Y."/>
        </authorList>
    </citation>
    <scope>NUCLEOTIDE SEQUENCE [LARGE SCALE GENOMIC DNA]</scope>
    <source>
        <strain evidence="1 2">M1-21</strain>
    </source>
</reference>
<keyword evidence="2" id="KW-1185">Reference proteome</keyword>
<sequence length="101" mass="10027">MTSTNSGLSIDALVYSPSAPRSGYPVSVSASVTASSELAAAGIRYVWTQTSGPALALTGTTAESVSFTAPTVSSTSNVVLSLSVSAGSLSATRSILISIEP</sequence>
<comment type="caution">
    <text evidence="1">The sequence shown here is derived from an EMBL/GenBank/DDBJ whole genome shotgun (WGS) entry which is preliminary data.</text>
</comment>
<dbReference type="RefSeq" id="WP_345919704.1">
    <property type="nucleotide sequence ID" value="NZ_JBDIVE010000005.1"/>
</dbReference>
<evidence type="ECO:0000313" key="2">
    <source>
        <dbReference type="Proteomes" id="UP001410394"/>
    </source>
</evidence>
<dbReference type="Gene3D" id="2.60.40.3010">
    <property type="match status" value="1"/>
</dbReference>
<dbReference type="Proteomes" id="UP001410394">
    <property type="component" value="Unassembled WGS sequence"/>
</dbReference>
<name>A0ABU9YZI6_9RHOO</name>
<dbReference type="EMBL" id="JBDIVE010000005">
    <property type="protein sequence ID" value="MEN3068933.1"/>
    <property type="molecule type" value="Genomic_DNA"/>
</dbReference>
<protein>
    <recommendedName>
        <fullName evidence="3">REJ domain-containing protein</fullName>
    </recommendedName>
</protein>